<feature type="transmembrane region" description="Helical" evidence="1">
    <location>
        <begin position="6"/>
        <end position="29"/>
    </location>
</feature>
<proteinExistence type="predicted"/>
<organism evidence="2">
    <name type="scientific">Lepeophtheirus salmonis</name>
    <name type="common">Salmon louse</name>
    <name type="synonym">Caligus salmonis</name>
    <dbReference type="NCBI Taxonomy" id="72036"/>
    <lineage>
        <taxon>Eukaryota</taxon>
        <taxon>Metazoa</taxon>
        <taxon>Ecdysozoa</taxon>
        <taxon>Arthropoda</taxon>
        <taxon>Crustacea</taxon>
        <taxon>Multicrustacea</taxon>
        <taxon>Hexanauplia</taxon>
        <taxon>Copepoda</taxon>
        <taxon>Siphonostomatoida</taxon>
        <taxon>Caligidae</taxon>
        <taxon>Lepeophtheirus</taxon>
    </lineage>
</organism>
<name>A0A0K2TQP9_LEPSM</name>
<keyword evidence="1" id="KW-0812">Transmembrane</keyword>
<accession>A0A0K2TQP9</accession>
<reference evidence="2" key="1">
    <citation type="submission" date="2014-05" db="EMBL/GenBank/DDBJ databases">
        <authorList>
            <person name="Chronopoulou M."/>
        </authorList>
    </citation>
    <scope>NUCLEOTIDE SEQUENCE</scope>
    <source>
        <tissue evidence="2">Whole organism</tissue>
    </source>
</reference>
<dbReference type="EMBL" id="HACA01010636">
    <property type="protein sequence ID" value="CDW27997.1"/>
    <property type="molecule type" value="Transcribed_RNA"/>
</dbReference>
<keyword evidence="1" id="KW-1133">Transmembrane helix</keyword>
<dbReference type="EMBL" id="HACA01010640">
    <property type="protein sequence ID" value="CDW28001.1"/>
    <property type="molecule type" value="Transcribed_RNA"/>
</dbReference>
<keyword evidence="1" id="KW-0472">Membrane</keyword>
<protein>
    <submittedName>
        <fullName evidence="2">Uncharacterized protein</fullName>
    </submittedName>
</protein>
<evidence type="ECO:0000256" key="1">
    <source>
        <dbReference type="SAM" id="Phobius"/>
    </source>
</evidence>
<dbReference type="AlphaFoldDB" id="A0A0K2TQP9"/>
<evidence type="ECO:0000313" key="2">
    <source>
        <dbReference type="EMBL" id="CDW27997.1"/>
    </source>
</evidence>
<sequence>MYICLYLIIIIFFPSNYIIFFFLYLLLFYSKKRNRNFNQLLLSFKLIYKNIDECPYFIYRYIFFS</sequence>